<comment type="catalytic activity">
    <reaction evidence="3">
        <text>5-carboxyamino-1-(5-phospho-D-ribosyl)imidazole + H(+) = 5-amino-1-(5-phospho-D-ribosyl)imidazole-4-carboxylate</text>
        <dbReference type="Rhea" id="RHEA:13193"/>
        <dbReference type="ChEBI" id="CHEBI:15378"/>
        <dbReference type="ChEBI" id="CHEBI:58730"/>
        <dbReference type="ChEBI" id="CHEBI:77657"/>
        <dbReference type="EC" id="5.4.99.18"/>
    </reaction>
</comment>
<dbReference type="InterPro" id="IPR033747">
    <property type="entry name" value="PurE_ClassI"/>
</dbReference>
<feature type="region of interest" description="Disordered" evidence="4">
    <location>
        <begin position="1"/>
        <end position="26"/>
    </location>
</feature>
<evidence type="ECO:0000313" key="7">
    <source>
        <dbReference type="Proteomes" id="UP000317716"/>
    </source>
</evidence>
<sequence>MKRERGEAPETSRARGGPSRGRKAVRNDTLRARVGIVMGSESDRPILEEAAHVLHEFGVASEVTVRSAHRTPDAAREWARGARRRGLQVIIAGAGGAAHLAGAMAAHSRLPVLGVPLASSPLHGIDALLSTVQMPPGVPVGTLGVGSWGARNAAHLALRILALGDPALAARLESRAAEIARGGRRG</sequence>
<dbReference type="GO" id="GO:0034023">
    <property type="term" value="F:5-(carboxyamino)imidazole ribonucleotide mutase activity"/>
    <property type="evidence" value="ECO:0007669"/>
    <property type="project" value="UniProtKB-UniRule"/>
</dbReference>
<dbReference type="AlphaFoldDB" id="A0A538T8P7"/>
<feature type="binding site" evidence="3">
    <location>
        <position position="40"/>
    </location>
    <ligand>
        <name>substrate</name>
    </ligand>
</feature>
<comment type="caution">
    <text evidence="6">The sequence shown here is derived from an EMBL/GenBank/DDBJ whole genome shotgun (WGS) entry which is preliminary data.</text>
</comment>
<feature type="domain" description="PurE" evidence="5">
    <location>
        <begin position="32"/>
        <end position="183"/>
    </location>
</feature>
<evidence type="ECO:0000259" key="5">
    <source>
        <dbReference type="SMART" id="SM01001"/>
    </source>
</evidence>
<dbReference type="NCBIfam" id="TIGR01162">
    <property type="entry name" value="purE"/>
    <property type="match status" value="1"/>
</dbReference>
<protein>
    <recommendedName>
        <fullName evidence="3">N5-carboxyaminoimidazole ribonucleotide mutase</fullName>
        <shortName evidence="3">N5-CAIR mutase</shortName>
        <ecNumber evidence="3">5.4.99.18</ecNumber>
    </recommendedName>
    <alternativeName>
        <fullName evidence="3">5-(carboxyamino)imidazole ribonucleotide mutase</fullName>
    </alternativeName>
</protein>
<dbReference type="InterPro" id="IPR024694">
    <property type="entry name" value="PurE_prokaryotes"/>
</dbReference>
<keyword evidence="6" id="KW-0456">Lyase</keyword>
<dbReference type="UniPathway" id="UPA00074">
    <property type="reaction ID" value="UER00943"/>
</dbReference>
<evidence type="ECO:0000313" key="6">
    <source>
        <dbReference type="EMBL" id="TMQ59995.1"/>
    </source>
</evidence>
<dbReference type="EMBL" id="VBOS01000032">
    <property type="protein sequence ID" value="TMQ59995.1"/>
    <property type="molecule type" value="Genomic_DNA"/>
</dbReference>
<reference evidence="6 7" key="1">
    <citation type="journal article" date="2019" name="Nat. Microbiol.">
        <title>Mediterranean grassland soil C-N compound turnover is dependent on rainfall and depth, and is mediated by genomically divergent microorganisms.</title>
        <authorList>
            <person name="Diamond S."/>
            <person name="Andeer P.F."/>
            <person name="Li Z."/>
            <person name="Crits-Christoph A."/>
            <person name="Burstein D."/>
            <person name="Anantharaman K."/>
            <person name="Lane K.R."/>
            <person name="Thomas B.C."/>
            <person name="Pan C."/>
            <person name="Northen T.R."/>
            <person name="Banfield J.F."/>
        </authorList>
    </citation>
    <scope>NUCLEOTIDE SEQUENCE [LARGE SCALE GENOMIC DNA]</scope>
    <source>
        <strain evidence="6">WS_2</strain>
    </source>
</reference>
<dbReference type="SUPFAM" id="SSF52255">
    <property type="entry name" value="N5-CAIR mutase (phosphoribosylaminoimidazole carboxylase, PurE)"/>
    <property type="match status" value="1"/>
</dbReference>
<dbReference type="Proteomes" id="UP000317716">
    <property type="component" value="Unassembled WGS sequence"/>
</dbReference>
<dbReference type="GO" id="GO:0016829">
    <property type="term" value="F:lyase activity"/>
    <property type="evidence" value="ECO:0007669"/>
    <property type="project" value="UniProtKB-KW"/>
</dbReference>
<feature type="binding site" evidence="3">
    <location>
        <position position="70"/>
    </location>
    <ligand>
        <name>substrate</name>
    </ligand>
</feature>
<evidence type="ECO:0000256" key="2">
    <source>
        <dbReference type="ARBA" id="ARBA00023235"/>
    </source>
</evidence>
<dbReference type="InterPro" id="IPR000031">
    <property type="entry name" value="PurE_dom"/>
</dbReference>
<dbReference type="EC" id="5.4.99.18" evidence="3"/>
<keyword evidence="1 3" id="KW-0658">Purine biosynthesis</keyword>
<dbReference type="SMART" id="SM01001">
    <property type="entry name" value="AIRC"/>
    <property type="match status" value="1"/>
</dbReference>
<dbReference type="Pfam" id="PF00731">
    <property type="entry name" value="AIRC"/>
    <property type="match status" value="1"/>
</dbReference>
<evidence type="ECO:0000256" key="4">
    <source>
        <dbReference type="SAM" id="MobiDB-lite"/>
    </source>
</evidence>
<comment type="pathway">
    <text evidence="3">Purine metabolism; IMP biosynthesis via de novo pathway; 5-amino-1-(5-phospho-D-ribosyl)imidazole-4-carboxylate from 5-amino-1-(5-phospho-D-ribosyl)imidazole (N5-CAIR route): step 2/2.</text>
</comment>
<evidence type="ECO:0000256" key="3">
    <source>
        <dbReference type="HAMAP-Rule" id="MF_01929"/>
    </source>
</evidence>
<name>A0A538T8P7_UNCEI</name>
<evidence type="ECO:0000256" key="1">
    <source>
        <dbReference type="ARBA" id="ARBA00022755"/>
    </source>
</evidence>
<dbReference type="PANTHER" id="PTHR23046:SF2">
    <property type="entry name" value="PHOSPHORIBOSYLAMINOIMIDAZOLE CARBOXYLASE"/>
    <property type="match status" value="1"/>
</dbReference>
<gene>
    <name evidence="3 6" type="primary">purE</name>
    <name evidence="6" type="ORF">E6K72_01175</name>
</gene>
<accession>A0A538T8P7</accession>
<dbReference type="HAMAP" id="MF_01929">
    <property type="entry name" value="PurE_classI"/>
    <property type="match status" value="1"/>
</dbReference>
<dbReference type="GO" id="GO:0006189">
    <property type="term" value="P:'de novo' IMP biosynthetic process"/>
    <property type="evidence" value="ECO:0007669"/>
    <property type="project" value="UniProtKB-UniRule"/>
</dbReference>
<keyword evidence="2 3" id="KW-0413">Isomerase</keyword>
<comment type="function">
    <text evidence="3">Catalyzes the conversion of N5-carboxyaminoimidazole ribonucleotide (N5-CAIR) to 4-carboxy-5-aminoimidazole ribonucleotide (CAIR).</text>
</comment>
<dbReference type="PANTHER" id="PTHR23046">
    <property type="entry name" value="PHOSPHORIBOSYLAMINOIMIDAZOLE CARBOXYLASE CATALYTIC SUBUNIT"/>
    <property type="match status" value="1"/>
</dbReference>
<proteinExistence type="inferred from homology"/>
<dbReference type="Gene3D" id="3.40.50.1970">
    <property type="match status" value="1"/>
</dbReference>
<comment type="similarity">
    <text evidence="3">Belongs to the AIR carboxylase family. Class I subfamily.</text>
</comment>
<feature type="compositionally biased region" description="Basic and acidic residues" evidence="4">
    <location>
        <begin position="1"/>
        <end position="13"/>
    </location>
</feature>
<feature type="binding site" evidence="3">
    <location>
        <position position="43"/>
    </location>
    <ligand>
        <name>substrate</name>
    </ligand>
</feature>
<organism evidence="6 7">
    <name type="scientific">Eiseniibacteriota bacterium</name>
    <dbReference type="NCBI Taxonomy" id="2212470"/>
    <lineage>
        <taxon>Bacteria</taxon>
        <taxon>Candidatus Eiseniibacteriota</taxon>
    </lineage>
</organism>